<dbReference type="HOGENOM" id="CLU_013931_1_1_1"/>
<dbReference type="InterPro" id="IPR029021">
    <property type="entry name" value="Prot-tyrosine_phosphatase-like"/>
</dbReference>
<keyword evidence="4" id="KW-1185">Reference proteome</keyword>
<dbReference type="SUPFAM" id="SSF53474">
    <property type="entry name" value="alpha/beta-Hydrolases"/>
    <property type="match status" value="1"/>
</dbReference>
<dbReference type="InterPro" id="IPR016130">
    <property type="entry name" value="Tyr_Pase_AS"/>
</dbReference>
<sequence>MNFRGQHPWALGGTALLAVAIFAYRWTHPKLISNTSDLPKKSLDRFLRLRGTSAAESHDPPLLQKHSTFESYTTSYATYPSVRTFYHPHPQAEKLPQDSQPLPLLVFLHGLGGSLAQFAPILGSLVNIAPCLGIDLPGSGLSKFDPQSWDAYSVEAMATLVARVIDKYRVEYGHKDVVLIGHSMGCSVGALLASTTSPVKPRPQDIVGLVAICPKGTPPSRKETWYFRKVLGTPELLLNLVRWFDKRGGINSRSVTRFVGEAAGPDLRRLQLRYNSSFPTPVWRRMAWGLLPVYDELDHAQGGMPGRSVWAGIKVPLFLAAGQSDTVTKPEEISSIVSFLKDASTNDLSTSSVSNALPVEADAGGSNAEENDDPHADDSGFGVQPCTTELKSQHCTVIKTAILPAPASHALLYDHATYRTLAGLIEDFLSHHVSHRLNLGWQLQQLTTSGKWDVKNLKKWQGVEPISKPIAEGILRGMKTLRDQDEEHTPAIFAKRWRGKIFAIVDISHDSPVYDPRVLEQNGIQYHKFPTVSKIPPTVEEVRDFISLVDRLRSEIHQKYPQLKEGPLAIAVHCHYGYNRTGFFIVSYLIEKEGYRVQDAIDEFERKRPPGIKHEHFIDTLFVRYCVGLKRAPTINGTE</sequence>
<dbReference type="PANTHER" id="PTHR43798:SF33">
    <property type="entry name" value="HYDROLASE, PUTATIVE (AFU_ORTHOLOGUE AFUA_2G14860)-RELATED"/>
    <property type="match status" value="1"/>
</dbReference>
<dbReference type="Gene3D" id="3.40.50.1820">
    <property type="entry name" value="alpha/beta hydrolase"/>
    <property type="match status" value="1"/>
</dbReference>
<organism evidence="3 4">
    <name type="scientific">Endocarpon pusillum (strain Z07020 / HMAS-L-300199)</name>
    <name type="common">Lichen-forming fungus</name>
    <dbReference type="NCBI Taxonomy" id="1263415"/>
    <lineage>
        <taxon>Eukaryota</taxon>
        <taxon>Fungi</taxon>
        <taxon>Dikarya</taxon>
        <taxon>Ascomycota</taxon>
        <taxon>Pezizomycotina</taxon>
        <taxon>Eurotiomycetes</taxon>
        <taxon>Chaetothyriomycetidae</taxon>
        <taxon>Verrucariales</taxon>
        <taxon>Verrucariaceae</taxon>
        <taxon>Endocarpon</taxon>
    </lineage>
</organism>
<dbReference type="SUPFAM" id="SSF52799">
    <property type="entry name" value="(Phosphotyrosine protein) phosphatases II"/>
    <property type="match status" value="1"/>
</dbReference>
<dbReference type="eggNOG" id="KOG2386">
    <property type="taxonomic scope" value="Eukaryota"/>
</dbReference>
<reference evidence="4" key="1">
    <citation type="journal article" date="2014" name="BMC Genomics">
        <title>Genome characteristics reveal the impact of lichenization on lichen-forming fungus Endocarpon pusillum Hedwig (Verrucariales, Ascomycota).</title>
        <authorList>
            <person name="Wang Y.-Y."/>
            <person name="Liu B."/>
            <person name="Zhang X.-Y."/>
            <person name="Zhou Q.-M."/>
            <person name="Zhang T."/>
            <person name="Li H."/>
            <person name="Yu Y.-F."/>
            <person name="Zhang X.-L."/>
            <person name="Hao X.-Y."/>
            <person name="Wang M."/>
            <person name="Wang L."/>
            <person name="Wei J.-C."/>
        </authorList>
    </citation>
    <scope>NUCLEOTIDE SEQUENCE [LARGE SCALE GENOMIC DNA]</scope>
    <source>
        <strain evidence="4">Z07020 / HMAS-L-300199</strain>
    </source>
</reference>
<dbReference type="InterPro" id="IPR050266">
    <property type="entry name" value="AB_hydrolase_sf"/>
</dbReference>
<name>U1HX42_ENDPU</name>
<protein>
    <recommendedName>
        <fullName evidence="2">Tyrosine specific protein phosphatases domain-containing protein</fullName>
    </recommendedName>
</protein>
<evidence type="ECO:0000313" key="3">
    <source>
        <dbReference type="EMBL" id="ERF75375.1"/>
    </source>
</evidence>
<dbReference type="CDD" id="cd14502">
    <property type="entry name" value="RNA_5'-triphosphatase"/>
    <property type="match status" value="1"/>
</dbReference>
<dbReference type="InterPro" id="IPR029058">
    <property type="entry name" value="AB_hydrolase_fold"/>
</dbReference>
<dbReference type="FunFam" id="3.90.190.10:FF:000090">
    <property type="entry name" value="Dual specificity phosphatase catalytic domain protein"/>
    <property type="match status" value="1"/>
</dbReference>
<feature type="region of interest" description="Disordered" evidence="1">
    <location>
        <begin position="346"/>
        <end position="382"/>
    </location>
</feature>
<dbReference type="PROSITE" id="PS00383">
    <property type="entry name" value="TYR_PHOSPHATASE_1"/>
    <property type="match status" value="1"/>
</dbReference>
<accession>U1HX42</accession>
<dbReference type="AlphaFoldDB" id="U1HX42"/>
<dbReference type="EMBL" id="KE720815">
    <property type="protein sequence ID" value="ERF75375.1"/>
    <property type="molecule type" value="Genomic_DNA"/>
</dbReference>
<evidence type="ECO:0000256" key="1">
    <source>
        <dbReference type="SAM" id="MobiDB-lite"/>
    </source>
</evidence>
<dbReference type="InterPro" id="IPR000387">
    <property type="entry name" value="Tyr_Pase_dom"/>
</dbReference>
<feature type="domain" description="Tyrosine specific protein phosphatases" evidence="2">
    <location>
        <begin position="543"/>
        <end position="609"/>
    </location>
</feature>
<dbReference type="Gene3D" id="3.90.190.10">
    <property type="entry name" value="Protein tyrosine phosphatase superfamily"/>
    <property type="match status" value="1"/>
</dbReference>
<dbReference type="InterPro" id="IPR000340">
    <property type="entry name" value="Dual-sp_phosphatase_cat-dom"/>
</dbReference>
<dbReference type="PROSITE" id="PS50056">
    <property type="entry name" value="TYR_PHOSPHATASE_2"/>
    <property type="match status" value="1"/>
</dbReference>
<dbReference type="OMA" id="PGIRHGH"/>
<evidence type="ECO:0000313" key="4">
    <source>
        <dbReference type="Proteomes" id="UP000019373"/>
    </source>
</evidence>
<proteinExistence type="predicted"/>
<feature type="compositionally biased region" description="Polar residues" evidence="1">
    <location>
        <begin position="346"/>
        <end position="355"/>
    </location>
</feature>
<dbReference type="Pfam" id="PF12697">
    <property type="entry name" value="Abhydrolase_6"/>
    <property type="match status" value="1"/>
</dbReference>
<dbReference type="PANTHER" id="PTHR43798">
    <property type="entry name" value="MONOACYLGLYCEROL LIPASE"/>
    <property type="match status" value="1"/>
</dbReference>
<dbReference type="InterPro" id="IPR000073">
    <property type="entry name" value="AB_hydrolase_1"/>
</dbReference>
<dbReference type="GeneID" id="19235232"/>
<gene>
    <name evidence="3" type="ORF">EPUS_00168</name>
</gene>
<dbReference type="OrthoDB" id="428974at2759"/>
<dbReference type="RefSeq" id="XP_007787387.1">
    <property type="nucleotide sequence ID" value="XM_007789197.1"/>
</dbReference>
<evidence type="ECO:0000259" key="2">
    <source>
        <dbReference type="PROSITE" id="PS50056"/>
    </source>
</evidence>
<dbReference type="GO" id="GO:0016020">
    <property type="term" value="C:membrane"/>
    <property type="evidence" value="ECO:0007669"/>
    <property type="project" value="TreeGrafter"/>
</dbReference>
<dbReference type="Proteomes" id="UP000019373">
    <property type="component" value="Unassembled WGS sequence"/>
</dbReference>
<dbReference type="Pfam" id="PF00782">
    <property type="entry name" value="DSPc"/>
    <property type="match status" value="1"/>
</dbReference>